<gene>
    <name evidence="4" type="ORF">M8A51_05950</name>
</gene>
<dbReference type="PANTHER" id="PTHR35530:SF1">
    <property type="entry name" value="2-HYDROXYMUCONATE TAUTOMERASE"/>
    <property type="match status" value="1"/>
</dbReference>
<dbReference type="Proteomes" id="UP001165541">
    <property type="component" value="Unassembled WGS sequence"/>
</dbReference>
<dbReference type="RefSeq" id="WP_251777260.1">
    <property type="nucleotide sequence ID" value="NZ_JAMKFE010000003.1"/>
</dbReference>
<accession>A0ABT0YK11</accession>
<dbReference type="InterPro" id="IPR004370">
    <property type="entry name" value="4-OT-like_dom"/>
</dbReference>
<dbReference type="SUPFAM" id="SSF55331">
    <property type="entry name" value="Tautomerase/MIF"/>
    <property type="match status" value="1"/>
</dbReference>
<feature type="domain" description="4-oxalocrotonate tautomerase-like" evidence="3">
    <location>
        <begin position="69"/>
        <end position="122"/>
    </location>
</feature>
<dbReference type="Gene3D" id="3.30.429.10">
    <property type="entry name" value="Macrophage Migration Inhibitory Factor"/>
    <property type="match status" value="1"/>
</dbReference>
<comment type="similarity">
    <text evidence="1">Belongs to the 4-oxalocrotonate tautomerase family.</text>
</comment>
<dbReference type="PANTHER" id="PTHR35530">
    <property type="entry name" value="TAUTOMERASE-RELATED"/>
    <property type="match status" value="1"/>
</dbReference>
<evidence type="ECO:0000259" key="3">
    <source>
        <dbReference type="Pfam" id="PF01361"/>
    </source>
</evidence>
<dbReference type="EMBL" id="JAMKFE010000003">
    <property type="protein sequence ID" value="MCM5679072.1"/>
    <property type="molecule type" value="Genomic_DNA"/>
</dbReference>
<sequence>MPFAHLRYSADPALQTTPHDLATRLTTLTTDILGKKPEVTAVQLEPVDPALWIIGTRSLNEHRLASFNLRISITEGTNTKDEKERYVAVVYEAMQGLLGALHPASYVLVDEVRGDAYGYAGLTQERRYIEARLKAATR</sequence>
<keyword evidence="5" id="KW-1185">Reference proteome</keyword>
<dbReference type="InterPro" id="IPR014347">
    <property type="entry name" value="Tautomerase/MIF_sf"/>
</dbReference>
<dbReference type="Pfam" id="PF01361">
    <property type="entry name" value="Tautomerase"/>
    <property type="match status" value="1"/>
</dbReference>
<evidence type="ECO:0000256" key="2">
    <source>
        <dbReference type="ARBA" id="ARBA00023235"/>
    </source>
</evidence>
<reference evidence="4" key="1">
    <citation type="submission" date="2022-05" db="EMBL/GenBank/DDBJ databases">
        <title>Schlegelella sp. nov., isolated from mangrove soil.</title>
        <authorList>
            <person name="Liu Y."/>
            <person name="Ge X."/>
            <person name="Liu W."/>
        </authorList>
    </citation>
    <scope>NUCLEOTIDE SEQUENCE</scope>
    <source>
        <strain evidence="4">S2-27</strain>
    </source>
</reference>
<keyword evidence="2" id="KW-0413">Isomerase</keyword>
<protein>
    <submittedName>
        <fullName evidence="4">Tautomerase family protein</fullName>
    </submittedName>
</protein>
<evidence type="ECO:0000313" key="4">
    <source>
        <dbReference type="EMBL" id="MCM5679072.1"/>
    </source>
</evidence>
<name>A0ABT0YK11_9BURK</name>
<proteinExistence type="inferred from homology"/>
<evidence type="ECO:0000313" key="5">
    <source>
        <dbReference type="Proteomes" id="UP001165541"/>
    </source>
</evidence>
<evidence type="ECO:0000256" key="1">
    <source>
        <dbReference type="ARBA" id="ARBA00006723"/>
    </source>
</evidence>
<comment type="caution">
    <text evidence="4">The sequence shown here is derived from an EMBL/GenBank/DDBJ whole genome shotgun (WGS) entry which is preliminary data.</text>
</comment>
<organism evidence="4 5">
    <name type="scientific">Caldimonas mangrovi</name>
    <dbReference type="NCBI Taxonomy" id="2944811"/>
    <lineage>
        <taxon>Bacteria</taxon>
        <taxon>Pseudomonadati</taxon>
        <taxon>Pseudomonadota</taxon>
        <taxon>Betaproteobacteria</taxon>
        <taxon>Burkholderiales</taxon>
        <taxon>Sphaerotilaceae</taxon>
        <taxon>Caldimonas</taxon>
    </lineage>
</organism>